<feature type="domain" description="C3H1-type" evidence="7">
    <location>
        <begin position="7"/>
        <end position="33"/>
    </location>
</feature>
<feature type="region of interest" description="Disordered" evidence="6">
    <location>
        <begin position="68"/>
        <end position="137"/>
    </location>
</feature>
<gene>
    <name evidence="8" type="ORF">MARPO_0099s0053</name>
</gene>
<evidence type="ECO:0000256" key="3">
    <source>
        <dbReference type="ARBA" id="ARBA00022833"/>
    </source>
</evidence>
<feature type="compositionally biased region" description="Basic and acidic residues" evidence="6">
    <location>
        <begin position="122"/>
        <end position="137"/>
    </location>
</feature>
<keyword evidence="2 4" id="KW-0863">Zinc-finger</keyword>
<keyword evidence="3 4" id="KW-0862">Zinc</keyword>
<feature type="compositionally biased region" description="Basic and acidic residues" evidence="6">
    <location>
        <begin position="381"/>
        <end position="391"/>
    </location>
</feature>
<keyword evidence="1 4" id="KW-0479">Metal-binding</keyword>
<dbReference type="InterPro" id="IPR036855">
    <property type="entry name" value="Znf_CCCH_sf"/>
</dbReference>
<dbReference type="GO" id="GO:0008270">
    <property type="term" value="F:zinc ion binding"/>
    <property type="evidence" value="ECO:0007669"/>
    <property type="project" value="UniProtKB-KW"/>
</dbReference>
<feature type="region of interest" description="Disordered" evidence="6">
    <location>
        <begin position="373"/>
        <end position="407"/>
    </location>
</feature>
<evidence type="ECO:0000256" key="5">
    <source>
        <dbReference type="SAM" id="Coils"/>
    </source>
</evidence>
<reference evidence="9" key="1">
    <citation type="journal article" date="2017" name="Cell">
        <title>Insights into land plant evolution garnered from the Marchantia polymorpha genome.</title>
        <authorList>
            <person name="Bowman J.L."/>
            <person name="Kohchi T."/>
            <person name="Yamato K.T."/>
            <person name="Jenkins J."/>
            <person name="Shu S."/>
            <person name="Ishizaki K."/>
            <person name="Yamaoka S."/>
            <person name="Nishihama R."/>
            <person name="Nakamura Y."/>
            <person name="Berger F."/>
            <person name="Adam C."/>
            <person name="Aki S.S."/>
            <person name="Althoff F."/>
            <person name="Araki T."/>
            <person name="Arteaga-Vazquez M.A."/>
            <person name="Balasubrmanian S."/>
            <person name="Barry K."/>
            <person name="Bauer D."/>
            <person name="Boehm C.R."/>
            <person name="Briginshaw L."/>
            <person name="Caballero-Perez J."/>
            <person name="Catarino B."/>
            <person name="Chen F."/>
            <person name="Chiyoda S."/>
            <person name="Chovatia M."/>
            <person name="Davies K.M."/>
            <person name="Delmans M."/>
            <person name="Demura T."/>
            <person name="Dierschke T."/>
            <person name="Dolan L."/>
            <person name="Dorantes-Acosta A.E."/>
            <person name="Eklund D.M."/>
            <person name="Florent S.N."/>
            <person name="Flores-Sandoval E."/>
            <person name="Fujiyama A."/>
            <person name="Fukuzawa H."/>
            <person name="Galik B."/>
            <person name="Grimanelli D."/>
            <person name="Grimwood J."/>
            <person name="Grossniklaus U."/>
            <person name="Hamada T."/>
            <person name="Haseloff J."/>
            <person name="Hetherington A.J."/>
            <person name="Higo A."/>
            <person name="Hirakawa Y."/>
            <person name="Hundley H.N."/>
            <person name="Ikeda Y."/>
            <person name="Inoue K."/>
            <person name="Inoue S.I."/>
            <person name="Ishida S."/>
            <person name="Jia Q."/>
            <person name="Kakita M."/>
            <person name="Kanazawa T."/>
            <person name="Kawai Y."/>
            <person name="Kawashima T."/>
            <person name="Kennedy M."/>
            <person name="Kinose K."/>
            <person name="Kinoshita T."/>
            <person name="Kohara Y."/>
            <person name="Koide E."/>
            <person name="Komatsu K."/>
            <person name="Kopischke S."/>
            <person name="Kubo M."/>
            <person name="Kyozuka J."/>
            <person name="Lagercrantz U."/>
            <person name="Lin S.S."/>
            <person name="Lindquist E."/>
            <person name="Lipzen A.M."/>
            <person name="Lu C.W."/>
            <person name="De Luna E."/>
            <person name="Martienssen R.A."/>
            <person name="Minamino N."/>
            <person name="Mizutani M."/>
            <person name="Mizutani M."/>
            <person name="Mochizuki N."/>
            <person name="Monte I."/>
            <person name="Mosher R."/>
            <person name="Nagasaki H."/>
            <person name="Nakagami H."/>
            <person name="Naramoto S."/>
            <person name="Nishitani K."/>
            <person name="Ohtani M."/>
            <person name="Okamoto T."/>
            <person name="Okumura M."/>
            <person name="Phillips J."/>
            <person name="Pollak B."/>
            <person name="Reinders A."/>
            <person name="Rovekamp M."/>
            <person name="Sano R."/>
            <person name="Sawa S."/>
            <person name="Schmid M.W."/>
            <person name="Shirakawa M."/>
            <person name="Solano R."/>
            <person name="Spunde A."/>
            <person name="Suetsugu N."/>
            <person name="Sugano S."/>
            <person name="Sugiyama A."/>
            <person name="Sun R."/>
            <person name="Suzuki Y."/>
            <person name="Takenaka M."/>
            <person name="Takezawa D."/>
            <person name="Tomogane H."/>
            <person name="Tsuzuki M."/>
            <person name="Ueda T."/>
            <person name="Umeda M."/>
            <person name="Ward J.M."/>
            <person name="Watanabe Y."/>
            <person name="Yazaki K."/>
            <person name="Yokoyama R."/>
            <person name="Yoshitake Y."/>
            <person name="Yotsui I."/>
            <person name="Zachgo S."/>
            <person name="Schmutz J."/>
        </authorList>
    </citation>
    <scope>NUCLEOTIDE SEQUENCE [LARGE SCALE GENOMIC DNA]</scope>
    <source>
        <strain evidence="9">Tak-1</strain>
    </source>
</reference>
<keyword evidence="9" id="KW-1185">Reference proteome</keyword>
<evidence type="ECO:0000256" key="2">
    <source>
        <dbReference type="ARBA" id="ARBA00022771"/>
    </source>
</evidence>
<evidence type="ECO:0000256" key="1">
    <source>
        <dbReference type="ARBA" id="ARBA00022723"/>
    </source>
</evidence>
<dbReference type="AlphaFoldDB" id="A0A2R6WEZ9"/>
<feature type="zinc finger region" description="C3H1-type" evidence="4">
    <location>
        <begin position="7"/>
        <end position="33"/>
    </location>
</feature>
<dbReference type="OrthoDB" id="665283at2759"/>
<evidence type="ECO:0000313" key="9">
    <source>
        <dbReference type="Proteomes" id="UP000244005"/>
    </source>
</evidence>
<dbReference type="InterPro" id="IPR000571">
    <property type="entry name" value="Znf_CCCH"/>
</dbReference>
<feature type="coiled-coil region" evidence="5">
    <location>
        <begin position="213"/>
        <end position="264"/>
    </location>
</feature>
<dbReference type="Gramene" id="Mp7g01800.7">
    <property type="protein sequence ID" value="Mp7g01800.7.cds"/>
    <property type="gene ID" value="Mp7g01800"/>
</dbReference>
<dbReference type="PANTHER" id="PTHR38160:SF1">
    <property type="entry name" value="ZINC FINGER CCCH DOMAIN-CONTAINING PROTEIN 40"/>
    <property type="match status" value="1"/>
</dbReference>
<dbReference type="Gramene" id="Mp7g01800.1">
    <property type="protein sequence ID" value="Mp7g01800.1.cds"/>
    <property type="gene ID" value="Mp7g01800"/>
</dbReference>
<proteinExistence type="predicted"/>
<accession>A0A2R6WEZ9</accession>
<keyword evidence="5" id="KW-0175">Coiled coil</keyword>
<dbReference type="EMBL" id="KZ772771">
    <property type="protein sequence ID" value="PTQ32419.1"/>
    <property type="molecule type" value="Genomic_DNA"/>
</dbReference>
<protein>
    <recommendedName>
        <fullName evidence="7">C3H1-type domain-containing protein</fullName>
    </recommendedName>
</protein>
<feature type="compositionally biased region" description="Basic residues" evidence="6">
    <location>
        <begin position="98"/>
        <end position="109"/>
    </location>
</feature>
<dbReference type="EMBL" id="KZ772771">
    <property type="protein sequence ID" value="PTQ32422.1"/>
    <property type="molecule type" value="Genomic_DNA"/>
</dbReference>
<name>A0A2R6WEZ9_MARPO</name>
<evidence type="ECO:0000259" key="7">
    <source>
        <dbReference type="PROSITE" id="PS50103"/>
    </source>
</evidence>
<dbReference type="PANTHER" id="PTHR38160">
    <property type="entry name" value="ZINC FINGER CCCH DOMAIN-CONTAINING PROTEIN 40"/>
    <property type="match status" value="1"/>
</dbReference>
<dbReference type="SUPFAM" id="SSF90229">
    <property type="entry name" value="CCCH zinc finger"/>
    <property type="match status" value="1"/>
</dbReference>
<dbReference type="SMART" id="SM00356">
    <property type="entry name" value="ZnF_C3H1"/>
    <property type="match status" value="1"/>
</dbReference>
<evidence type="ECO:0000256" key="4">
    <source>
        <dbReference type="PROSITE-ProRule" id="PRU00723"/>
    </source>
</evidence>
<evidence type="ECO:0000313" key="8">
    <source>
        <dbReference type="EMBL" id="PTQ32422.1"/>
    </source>
</evidence>
<dbReference type="InterPro" id="IPR045868">
    <property type="entry name" value="Znf_C3H13/40"/>
</dbReference>
<reference evidence="8" key="2">
    <citation type="submission" date="2017-12" db="EMBL/GenBank/DDBJ databases">
        <title>WGS assembly of Marchantia polymorpha.</title>
        <authorList>
            <person name="Bowman J.L."/>
            <person name="Kohchi T."/>
            <person name="Yamato K.T."/>
            <person name="Jenkins J."/>
            <person name="Shu S."/>
            <person name="Ishizaki K."/>
            <person name="Yamaoka S."/>
            <person name="Nishihama R."/>
            <person name="Nakamura Y."/>
            <person name="Berger F."/>
            <person name="Adam C."/>
            <person name="Aki S.S."/>
            <person name="Althoff F."/>
            <person name="Araki T."/>
            <person name="Arteaga-Vazquez M.A."/>
            <person name="Balasubrmanian S."/>
            <person name="Bauer D."/>
            <person name="Boehm C.R."/>
            <person name="Briginshaw L."/>
            <person name="Caballero-Perez J."/>
            <person name="Catarino B."/>
            <person name="Chen F."/>
            <person name="Chiyoda S."/>
            <person name="Chovatia M."/>
            <person name="Davies K.M."/>
            <person name="Delmans M."/>
            <person name="Demura T."/>
            <person name="Dierschke T."/>
            <person name="Dolan L."/>
            <person name="Dorantes-Acosta A.E."/>
            <person name="Eklund D.M."/>
            <person name="Florent S.N."/>
            <person name="Flores-Sandoval E."/>
            <person name="Fujiyama A."/>
            <person name="Fukuzawa H."/>
            <person name="Galik B."/>
            <person name="Grimanelli D."/>
            <person name="Grimwood J."/>
            <person name="Grossniklaus U."/>
            <person name="Hamada T."/>
            <person name="Haseloff J."/>
            <person name="Hetherington A.J."/>
            <person name="Higo A."/>
            <person name="Hirakawa Y."/>
            <person name="Hundley H.N."/>
            <person name="Ikeda Y."/>
            <person name="Inoue K."/>
            <person name="Inoue S."/>
            <person name="Ishida S."/>
            <person name="Jia Q."/>
            <person name="Kakita M."/>
            <person name="Kanazawa T."/>
            <person name="Kawai Y."/>
            <person name="Kawashima T."/>
            <person name="Kennedy M."/>
            <person name="Kinose K."/>
            <person name="Kinoshita T."/>
            <person name="Kohara Y."/>
            <person name="Koide E."/>
            <person name="Komatsu K."/>
            <person name="Kopischke S."/>
            <person name="Kubo M."/>
            <person name="Kyozuka J."/>
            <person name="Lagercrantz U."/>
            <person name="Lin S.S."/>
            <person name="Lindquist E."/>
            <person name="Lipzen A.M."/>
            <person name="Lu C."/>
            <person name="Luna E.D."/>
            <person name="Martienssen R.A."/>
            <person name="Minamino N."/>
            <person name="Mizutani M."/>
            <person name="Mizutani M."/>
            <person name="Mochizuki N."/>
            <person name="Monte I."/>
            <person name="Mosher R."/>
            <person name="Nagasaki H."/>
            <person name="Nakagami H."/>
            <person name="Naramoto S."/>
            <person name="Nishitani K."/>
            <person name="Ohtani M."/>
            <person name="Okamoto T."/>
            <person name="Okumura M."/>
            <person name="Phillips J."/>
            <person name="Pollak B."/>
            <person name="Reinders A."/>
            <person name="Roevekamp M."/>
            <person name="Sano R."/>
            <person name="Sawa S."/>
            <person name="Schmid M.W."/>
            <person name="Shirakawa M."/>
            <person name="Solano R."/>
            <person name="Spunde A."/>
            <person name="Suetsugu N."/>
            <person name="Sugano S."/>
            <person name="Sugiyama A."/>
            <person name="Sun R."/>
            <person name="Suzuki Y."/>
            <person name="Takenaka M."/>
            <person name="Takezawa D."/>
            <person name="Tomogane H."/>
            <person name="Tsuzuki M."/>
            <person name="Ueda T."/>
            <person name="Umeda M."/>
            <person name="Ward J.M."/>
            <person name="Watanabe Y."/>
            <person name="Yazaki K."/>
            <person name="Yokoyama R."/>
            <person name="Yoshitake Y."/>
            <person name="Yotsui I."/>
            <person name="Zachgo S."/>
            <person name="Schmutz J."/>
        </authorList>
    </citation>
    <scope>NUCLEOTIDE SEQUENCE [LARGE SCALE GENOMIC DNA]</scope>
    <source>
        <strain evidence="8">Tak-1</strain>
    </source>
</reference>
<evidence type="ECO:0000256" key="6">
    <source>
        <dbReference type="SAM" id="MobiDB-lite"/>
    </source>
</evidence>
<dbReference type="Gene3D" id="4.10.1000.10">
    <property type="entry name" value="Zinc finger, CCCH-type"/>
    <property type="match status" value="1"/>
</dbReference>
<dbReference type="Proteomes" id="UP000244005">
    <property type="component" value="Unassembled WGS sequence"/>
</dbReference>
<sequence length="527" mass="59274">MAHARDLYKTKLCTLYQRGNCPRQSCSFAHGDAELRRFSGGGGYLGRQENHRSGDLWDRLDRRRSPLHRRRSLSREGRGGRQSNPSGRRFSPRDRGRSRSRSSLRRSRTSRSVSPEKSPSYKSDRRETKRMKLEPLDVHLSDVSDHYVGDVKFEEEDNARSSARSPSPSPRDAIYEQLCQIQLENEVMVTNKSKLEKYLEKMKEEQGVTLAKNTELESKLSTSQEEIRRWNNKVKKLVKLYMRNVRAQEEVKKSQARLQKFAEDLSTEETHRLSTHGEDSDFYNLSDVEPDRLTNGAKAEGSFACHAMDVDTEGNASVQNGPTGFYYSASGAPGEAPGDVDTSQLHDSVAIAKKKRLHAVREKTRALTRNMQQNGGNIRLKSNEEEGHPDPEMTPALTSPGGSEKPSKVDMFMATEAGAGKERMAGDDLSLSLRSSPVEKVRPIRSTLMLFAVKSRDVRSSLPSTGLAAHAGDFQHDTELEEDMTYRGNERGSRNPNLDLELGKSYQIDADCSYRISSPQYPVSTLP</sequence>
<organism evidence="8 9">
    <name type="scientific">Marchantia polymorpha</name>
    <name type="common">Common liverwort</name>
    <name type="synonym">Marchantia aquatica</name>
    <dbReference type="NCBI Taxonomy" id="3197"/>
    <lineage>
        <taxon>Eukaryota</taxon>
        <taxon>Viridiplantae</taxon>
        <taxon>Streptophyta</taxon>
        <taxon>Embryophyta</taxon>
        <taxon>Marchantiophyta</taxon>
        <taxon>Marchantiopsida</taxon>
        <taxon>Marchantiidae</taxon>
        <taxon>Marchantiales</taxon>
        <taxon>Marchantiaceae</taxon>
        <taxon>Marchantia</taxon>
    </lineage>
</organism>
<dbReference type="PROSITE" id="PS50103">
    <property type="entry name" value="ZF_C3H1"/>
    <property type="match status" value="1"/>
</dbReference>